<reference evidence="2" key="1">
    <citation type="submission" date="2022-07" db="EMBL/GenBank/DDBJ databases">
        <title>Fungi with potential for degradation of polypropylene.</title>
        <authorList>
            <person name="Gostincar C."/>
        </authorList>
    </citation>
    <scope>NUCLEOTIDE SEQUENCE</scope>
    <source>
        <strain evidence="2">EXF-13308</strain>
    </source>
</reference>
<evidence type="ECO:0000256" key="1">
    <source>
        <dbReference type="SAM" id="MobiDB-lite"/>
    </source>
</evidence>
<dbReference type="PANTHER" id="PTHR33604">
    <property type="entry name" value="OSJNBA0004B13.7 PROTEIN"/>
    <property type="match status" value="1"/>
</dbReference>
<evidence type="ECO:0000313" key="3">
    <source>
        <dbReference type="Proteomes" id="UP001174694"/>
    </source>
</evidence>
<feature type="region of interest" description="Disordered" evidence="1">
    <location>
        <begin position="1"/>
        <end position="30"/>
    </location>
</feature>
<protein>
    <submittedName>
        <fullName evidence="2">Glycosyltransferase 2</fullName>
    </submittedName>
</protein>
<proteinExistence type="predicted"/>
<feature type="compositionally biased region" description="Pro residues" evidence="1">
    <location>
        <begin position="87"/>
        <end position="96"/>
    </location>
</feature>
<dbReference type="PANTHER" id="PTHR33604:SF3">
    <property type="entry name" value="OSJNBA0004B13.7 PROTEIN"/>
    <property type="match status" value="1"/>
</dbReference>
<keyword evidence="3" id="KW-1185">Reference proteome</keyword>
<evidence type="ECO:0000313" key="2">
    <source>
        <dbReference type="EMBL" id="KAJ9138882.1"/>
    </source>
</evidence>
<dbReference type="AlphaFoldDB" id="A0AA38R9S4"/>
<feature type="compositionally biased region" description="Basic and acidic residues" evidence="1">
    <location>
        <begin position="10"/>
        <end position="20"/>
    </location>
</feature>
<accession>A0AA38R9S4</accession>
<comment type="caution">
    <text evidence="2">The sequence shown here is derived from an EMBL/GenBank/DDBJ whole genome shotgun (WGS) entry which is preliminary data.</text>
</comment>
<organism evidence="2 3">
    <name type="scientific">Pleurostoma richardsiae</name>
    <dbReference type="NCBI Taxonomy" id="41990"/>
    <lineage>
        <taxon>Eukaryota</taxon>
        <taxon>Fungi</taxon>
        <taxon>Dikarya</taxon>
        <taxon>Ascomycota</taxon>
        <taxon>Pezizomycotina</taxon>
        <taxon>Sordariomycetes</taxon>
        <taxon>Sordariomycetidae</taxon>
        <taxon>Calosphaeriales</taxon>
        <taxon>Pleurostomataceae</taxon>
        <taxon>Pleurostoma</taxon>
    </lineage>
</organism>
<name>A0AA38R9S4_9PEZI</name>
<feature type="region of interest" description="Disordered" evidence="1">
    <location>
        <begin position="73"/>
        <end position="110"/>
    </location>
</feature>
<sequence length="675" mass="74833">MQACFGDEEGMTKKDDDRKPGKLGPSWHLGRIPPRRTLKRLALFLLFAASVYLFIKHIPTDVPIRDRRHPVYTYSDLPDKQSSGPLRAPPRRPPAQPKKDDTASARQPSAVTAHNFNGPLKFYNLASTLHAITNTRGGSSANKNVLFAASSLKSAATLLPVACQMGTELRSYVHFALMSRDDISIDDLQAINGIDDSCHIIFHDARPDQAASSSDARLAKTVERALFHINMYMHPQVILVDSSHVEEPVFLDAMRARTAGVGITLIELPEHSKDSLAWLTKLDSSSLAAWNKITIDILIHAHAGASGSLVRLLRSLKSADFGGFSVPHLTIELPQDVDLPTERFLESFQWPPAHVYNPTNVRQLSLRHRIPRHGVSEEESSVRFLESFWPAHPKYSHILVLSPQVELSPHFFHYLRYAILEYKYSTAALLQEWDRRLLGISLDLPSTYLNGSGGFAPPEKLETSELSAKRISDELTSFLWQAPNSDAALFLGEKWVELHGFVSQLLEIQRDLPSPPPDALANKAVSKKHPSWLEHVLRLSRARGYWTLYPSAATVPSVAAVHNELYRPPEEYEKVVDELAPGDSNSNADTSSGETTLASGTSSLLAALPNGGTLPPFNDLPLLSWDGSKSSLQQLNEDALAYAAEWRRTVGGCPKEKVRAMPQASAKDLFCKRDE</sequence>
<gene>
    <name evidence="2" type="ORF">NKR23_g8268</name>
</gene>
<dbReference type="EMBL" id="JANBVO010000028">
    <property type="protein sequence ID" value="KAJ9138882.1"/>
    <property type="molecule type" value="Genomic_DNA"/>
</dbReference>
<dbReference type="Proteomes" id="UP001174694">
    <property type="component" value="Unassembled WGS sequence"/>
</dbReference>